<dbReference type="EMBL" id="QXFT01004607">
    <property type="protein sequence ID" value="KAE9276925.1"/>
    <property type="molecule type" value="Genomic_DNA"/>
</dbReference>
<evidence type="ECO:0000256" key="1">
    <source>
        <dbReference type="SAM" id="MobiDB-lite"/>
    </source>
</evidence>
<protein>
    <submittedName>
        <fullName evidence="2">Uncharacterized protein</fullName>
    </submittedName>
</protein>
<feature type="compositionally biased region" description="Polar residues" evidence="1">
    <location>
        <begin position="115"/>
        <end position="125"/>
    </location>
</feature>
<comment type="caution">
    <text evidence="2">The sequence shown here is derived from an EMBL/GenBank/DDBJ whole genome shotgun (WGS) entry which is preliminary data.</text>
</comment>
<feature type="region of interest" description="Disordered" evidence="1">
    <location>
        <begin position="174"/>
        <end position="228"/>
    </location>
</feature>
<accession>A0A6A4BMT7</accession>
<sequence>MQVCKANNKQLQCAYQPSTTTRHVHADRQTISRPLSNEETGKAAPPRALGANDDGAAHIAATQTAQSKHVLQSPHDGSASYTPAAGQISGPYTGKLYWVTSAPRSPSAARRQHQPAGSQTISGPLSNEVGLGCALERALQVLHNGSASHTPAAKTSAGCTATKRPGRQLQRALQAPHDGSATHTPAAKTSAGRTATKRLLQRALQAPHDGSATHTPAAKTPAGRSATR</sequence>
<dbReference type="Proteomes" id="UP000434957">
    <property type="component" value="Unassembled WGS sequence"/>
</dbReference>
<feature type="region of interest" description="Disordered" evidence="1">
    <location>
        <begin position="103"/>
        <end position="125"/>
    </location>
</feature>
<feature type="region of interest" description="Disordered" evidence="1">
    <location>
        <begin position="19"/>
        <end position="44"/>
    </location>
</feature>
<reference evidence="2 3" key="1">
    <citation type="submission" date="2018-08" db="EMBL/GenBank/DDBJ databases">
        <title>Genomic investigation of the strawberry pathogen Phytophthora fragariae indicates pathogenicity is determined by transcriptional variation in three key races.</title>
        <authorList>
            <person name="Adams T.M."/>
            <person name="Armitage A.D."/>
            <person name="Sobczyk M.K."/>
            <person name="Bates H.J."/>
            <person name="Dunwell J.M."/>
            <person name="Nellist C.F."/>
            <person name="Harrison R.J."/>
        </authorList>
    </citation>
    <scope>NUCLEOTIDE SEQUENCE [LARGE SCALE GENOMIC DNA]</scope>
    <source>
        <strain evidence="2 3">SCRP333</strain>
    </source>
</reference>
<keyword evidence="3" id="KW-1185">Reference proteome</keyword>
<proteinExistence type="predicted"/>
<dbReference type="AlphaFoldDB" id="A0A6A4BMT7"/>
<feature type="region of interest" description="Disordered" evidence="1">
    <location>
        <begin position="148"/>
        <end position="167"/>
    </location>
</feature>
<gene>
    <name evidence="2" type="ORF">PR003_g28927</name>
</gene>
<organism evidence="2 3">
    <name type="scientific">Phytophthora rubi</name>
    <dbReference type="NCBI Taxonomy" id="129364"/>
    <lineage>
        <taxon>Eukaryota</taxon>
        <taxon>Sar</taxon>
        <taxon>Stramenopiles</taxon>
        <taxon>Oomycota</taxon>
        <taxon>Peronosporomycetes</taxon>
        <taxon>Peronosporales</taxon>
        <taxon>Peronosporaceae</taxon>
        <taxon>Phytophthora</taxon>
    </lineage>
</organism>
<evidence type="ECO:0000313" key="3">
    <source>
        <dbReference type="Proteomes" id="UP000434957"/>
    </source>
</evidence>
<evidence type="ECO:0000313" key="2">
    <source>
        <dbReference type="EMBL" id="KAE9276925.1"/>
    </source>
</evidence>
<name>A0A6A4BMT7_9STRA</name>